<protein>
    <submittedName>
        <fullName evidence="1">Uncharacterized protein</fullName>
    </submittedName>
</protein>
<proteinExistence type="predicted"/>
<accession>A0ABT3TP47</accession>
<gene>
    <name evidence="1" type="ORF">OFY01_00245</name>
</gene>
<evidence type="ECO:0000313" key="1">
    <source>
        <dbReference type="EMBL" id="MCX3058227.1"/>
    </source>
</evidence>
<dbReference type="EMBL" id="JAPHNL010000001">
    <property type="protein sequence ID" value="MCX3058227.1"/>
    <property type="molecule type" value="Genomic_DNA"/>
</dbReference>
<organism evidence="1 2">
    <name type="scientific">Streptomyces beihaiensis</name>
    <dbReference type="NCBI Taxonomy" id="2984495"/>
    <lineage>
        <taxon>Bacteria</taxon>
        <taxon>Bacillati</taxon>
        <taxon>Actinomycetota</taxon>
        <taxon>Actinomycetes</taxon>
        <taxon>Kitasatosporales</taxon>
        <taxon>Streptomycetaceae</taxon>
        <taxon>Streptomyces</taxon>
    </lineage>
</organism>
<reference evidence="1" key="1">
    <citation type="submission" date="2022-10" db="EMBL/GenBank/DDBJ databases">
        <title>Streptomyces beihaiensis sp. nov., a chitin degrading actinobacterium, isolated from shrimp pond soil.</title>
        <authorList>
            <person name="Xie J."/>
            <person name="Shen N."/>
        </authorList>
    </citation>
    <scope>NUCLEOTIDE SEQUENCE</scope>
    <source>
        <strain evidence="1">GXMU-J5</strain>
    </source>
</reference>
<dbReference type="RefSeq" id="WP_266595065.1">
    <property type="nucleotide sequence ID" value="NZ_JAPHNL010000001.1"/>
</dbReference>
<sequence length="115" mass="13642">MWLSRNHYIHLDYWLDDTKGDGNCVYLYAEAQQYETIDGWSYWSTTPESQHHRVEMCTGVHASYKHGTLYWNRDGSITDAFTSKVRVALKICRDRTWVRRDNCSSVYHSRSWNVG</sequence>
<evidence type="ECO:0000313" key="2">
    <source>
        <dbReference type="Proteomes" id="UP001163064"/>
    </source>
</evidence>
<comment type="caution">
    <text evidence="1">The sequence shown here is derived from an EMBL/GenBank/DDBJ whole genome shotgun (WGS) entry which is preliminary data.</text>
</comment>
<keyword evidence="2" id="KW-1185">Reference proteome</keyword>
<dbReference type="Proteomes" id="UP001163064">
    <property type="component" value="Unassembled WGS sequence"/>
</dbReference>
<name>A0ABT3TP47_9ACTN</name>